<gene>
    <name evidence="2" type="ORF">CFJ71_16325</name>
    <name evidence="1" type="ORF">EJS11_10835</name>
</gene>
<protein>
    <recommendedName>
        <fullName evidence="3">Lipoprotein</fullName>
    </recommendedName>
</protein>
<organism evidence="2">
    <name type="scientific">Salmonella enterica</name>
    <name type="common">Salmonella choleraesuis</name>
    <dbReference type="NCBI Taxonomy" id="28901"/>
    <lineage>
        <taxon>Bacteria</taxon>
        <taxon>Pseudomonadati</taxon>
        <taxon>Pseudomonadota</taxon>
        <taxon>Gammaproteobacteria</taxon>
        <taxon>Enterobacterales</taxon>
        <taxon>Enterobacteriaceae</taxon>
        <taxon>Salmonella</taxon>
    </lineage>
</organism>
<proteinExistence type="predicted"/>
<dbReference type="EMBL" id="AAGWWG010000009">
    <property type="protein sequence ID" value="EBS8636255.1"/>
    <property type="molecule type" value="Genomic_DNA"/>
</dbReference>
<dbReference type="RefSeq" id="WP_079901192.1">
    <property type="nucleotide sequence ID" value="NZ_MYLZ01000014.1"/>
</dbReference>
<name>A0A640A811_SALER</name>
<evidence type="ECO:0000313" key="1">
    <source>
        <dbReference type="EMBL" id="EAN6191912.1"/>
    </source>
</evidence>
<accession>A0A640A811</accession>
<dbReference type="AlphaFoldDB" id="A0A640A811"/>
<dbReference type="EMBL" id="AACYSG010000008">
    <property type="protein sequence ID" value="EAN6191912.1"/>
    <property type="molecule type" value="Genomic_DNA"/>
</dbReference>
<evidence type="ECO:0008006" key="3">
    <source>
        <dbReference type="Google" id="ProtNLM"/>
    </source>
</evidence>
<reference evidence="2" key="1">
    <citation type="submission" date="2018-07" db="EMBL/GenBank/DDBJ databases">
        <authorList>
            <consortium name="PulseNet: The National Subtyping Network for Foodborne Disease Surveillance"/>
            <person name="Tarr C.L."/>
            <person name="Trees E."/>
            <person name="Katz L.S."/>
            <person name="Carleton-Romer H.A."/>
            <person name="Stroika S."/>
            <person name="Kucerova Z."/>
            <person name="Roache K.F."/>
            <person name="Sabol A.L."/>
            <person name="Besser J."/>
            <person name="Gerner-Smidt P."/>
        </authorList>
    </citation>
    <scope>NUCLEOTIDE SEQUENCE</scope>
    <source>
        <strain evidence="2">PNUSAS016908</strain>
        <strain evidence="1">PNUSAS060203</strain>
    </source>
</reference>
<evidence type="ECO:0000313" key="2">
    <source>
        <dbReference type="EMBL" id="EBS8636255.1"/>
    </source>
</evidence>
<comment type="caution">
    <text evidence="2">The sequence shown here is derived from an EMBL/GenBank/DDBJ whole genome shotgun (WGS) entry which is preliminary data.</text>
</comment>
<sequence>MFKKMTIAALVMVSTGCATKQYPQAAVLTGEEARVFDCTAVNQEIAKARAIQNEIVVTNQFDGRSVLAFLGDFGIGNAIAHSDAQKKVNNRLNQLESLKVEKCGK</sequence>
<dbReference type="PROSITE" id="PS51257">
    <property type="entry name" value="PROKAR_LIPOPROTEIN"/>
    <property type="match status" value="1"/>
</dbReference>